<dbReference type="EMBL" id="QNGE01012468">
    <property type="protein sequence ID" value="KAA3670230.1"/>
    <property type="molecule type" value="Genomic_DNA"/>
</dbReference>
<proteinExistence type="predicted"/>
<reference evidence="1 2" key="1">
    <citation type="journal article" date="2019" name="Gigascience">
        <title>Whole-genome sequence of the oriental lung fluke Paragonimus westermani.</title>
        <authorList>
            <person name="Oey H."/>
            <person name="Zakrzewski M."/>
            <person name="Narain K."/>
            <person name="Devi K.R."/>
            <person name="Agatsuma T."/>
            <person name="Nawaratna S."/>
            <person name="Gobert G.N."/>
            <person name="Jones M.K."/>
            <person name="Ragan M.A."/>
            <person name="McManus D.P."/>
            <person name="Krause L."/>
        </authorList>
    </citation>
    <scope>NUCLEOTIDE SEQUENCE [LARGE SCALE GENOMIC DNA]</scope>
    <source>
        <strain evidence="1 2">IND2009</strain>
    </source>
</reference>
<dbReference type="AlphaFoldDB" id="A0A5J4N4C6"/>
<organism evidence="1 2">
    <name type="scientific">Paragonimus westermani</name>
    <dbReference type="NCBI Taxonomy" id="34504"/>
    <lineage>
        <taxon>Eukaryota</taxon>
        <taxon>Metazoa</taxon>
        <taxon>Spiralia</taxon>
        <taxon>Lophotrochozoa</taxon>
        <taxon>Platyhelminthes</taxon>
        <taxon>Trematoda</taxon>
        <taxon>Digenea</taxon>
        <taxon>Plagiorchiida</taxon>
        <taxon>Troglotremata</taxon>
        <taxon>Troglotrematidae</taxon>
        <taxon>Paragonimus</taxon>
    </lineage>
</organism>
<accession>A0A5J4N4C6</accession>
<sequence length="207" mass="22590">MLNTAASHCSPGFTFSEFFASVSKQRPKTLTAQPCPDAYVDLGPIPAAVLPVPILSGARLRASALVKSRGGLKSMRLESKRSRDKEIELAVTKQLSNSTYFGSGPSPLSQILDSQASKSLDRNAFIASNIATDNSENVPPPVTPSRREHLAELARQVRQGSAHISLIAAEENHLEQTRLASLEKRDEFEQKLVNQTEESCTYVHCKT</sequence>
<evidence type="ECO:0000313" key="2">
    <source>
        <dbReference type="Proteomes" id="UP000324629"/>
    </source>
</evidence>
<dbReference type="Proteomes" id="UP000324629">
    <property type="component" value="Unassembled WGS sequence"/>
</dbReference>
<gene>
    <name evidence="1" type="ORF">DEA37_0013983</name>
</gene>
<evidence type="ECO:0000313" key="1">
    <source>
        <dbReference type="EMBL" id="KAA3670230.1"/>
    </source>
</evidence>
<keyword evidence="2" id="KW-1185">Reference proteome</keyword>
<comment type="caution">
    <text evidence="1">The sequence shown here is derived from an EMBL/GenBank/DDBJ whole genome shotgun (WGS) entry which is preliminary data.</text>
</comment>
<feature type="non-terminal residue" evidence="1">
    <location>
        <position position="207"/>
    </location>
</feature>
<protein>
    <submittedName>
        <fullName evidence="1">Uncharacterized protein</fullName>
    </submittedName>
</protein>
<name>A0A5J4N4C6_9TREM</name>